<dbReference type="STRING" id="888741.HMPREF9098_1391"/>
<name>F0EZV7_9NEIS</name>
<dbReference type="HOGENOM" id="CLU_116696_1_0_4"/>
<sequence length="149" mass="16763">MKLNPENGSITLPDGNTIAAHTVLADLATLYPHVHPLCPCTGTVHFGLLFADKFQQYTVAARFEQQRLDSVSVFFCPAGEDNSWETWTEARELQRRQEFDRWLDRQLGSEPCTVQTSAAGKCRRFTWGSAGAYYQKQDGGTAVVVSYRR</sequence>
<protein>
    <submittedName>
        <fullName evidence="1">Uncharacterized protein</fullName>
    </submittedName>
</protein>
<proteinExistence type="predicted"/>
<accession>F0EZV7</accession>
<keyword evidence="2" id="KW-1185">Reference proteome</keyword>
<dbReference type="AlphaFoldDB" id="F0EZV7"/>
<organism evidence="1 2">
    <name type="scientific">Kingella denitrificans ATCC 33394</name>
    <dbReference type="NCBI Taxonomy" id="888741"/>
    <lineage>
        <taxon>Bacteria</taxon>
        <taxon>Pseudomonadati</taxon>
        <taxon>Pseudomonadota</taxon>
        <taxon>Betaproteobacteria</taxon>
        <taxon>Neisseriales</taxon>
        <taxon>Neisseriaceae</taxon>
        <taxon>Kingella</taxon>
    </lineage>
</organism>
<evidence type="ECO:0000313" key="1">
    <source>
        <dbReference type="EMBL" id="EGC17136.1"/>
    </source>
</evidence>
<comment type="caution">
    <text evidence="1">The sequence shown here is derived from an EMBL/GenBank/DDBJ whole genome shotgun (WGS) entry which is preliminary data.</text>
</comment>
<evidence type="ECO:0000313" key="2">
    <source>
        <dbReference type="Proteomes" id="UP000004088"/>
    </source>
</evidence>
<dbReference type="EMBL" id="AEWV01000022">
    <property type="protein sequence ID" value="EGC17136.1"/>
    <property type="molecule type" value="Genomic_DNA"/>
</dbReference>
<reference evidence="1 2" key="1">
    <citation type="submission" date="2011-01" db="EMBL/GenBank/DDBJ databases">
        <authorList>
            <person name="Muzny D."/>
            <person name="Qin X."/>
            <person name="Deng J."/>
            <person name="Jiang H."/>
            <person name="Liu Y."/>
            <person name="Qu J."/>
            <person name="Song X.-Z."/>
            <person name="Zhang L."/>
            <person name="Thornton R."/>
            <person name="Coyle M."/>
            <person name="Francisco L."/>
            <person name="Jackson L."/>
            <person name="Javaid M."/>
            <person name="Korchina V."/>
            <person name="Kovar C."/>
            <person name="Mata R."/>
            <person name="Mathew T."/>
            <person name="Ngo R."/>
            <person name="Nguyen L."/>
            <person name="Nguyen N."/>
            <person name="Okwuonu G."/>
            <person name="Ongeri F."/>
            <person name="Pham C."/>
            <person name="Simmons D."/>
            <person name="Wilczek-Boney K."/>
            <person name="Hale W."/>
            <person name="Jakkamsetti A."/>
            <person name="Pham P."/>
            <person name="Ruth R."/>
            <person name="San Lucas F."/>
            <person name="Warren J."/>
            <person name="Zhang J."/>
            <person name="Zhao Z."/>
            <person name="Zhou C."/>
            <person name="Zhu D."/>
            <person name="Lee S."/>
            <person name="Bess C."/>
            <person name="Blankenburg K."/>
            <person name="Forbes L."/>
            <person name="Fu Q."/>
            <person name="Gubbala S."/>
            <person name="Hirani K."/>
            <person name="Jayaseelan J.C."/>
            <person name="Lara F."/>
            <person name="Munidasa M."/>
            <person name="Palculict T."/>
            <person name="Patil S."/>
            <person name="Pu L.-L."/>
            <person name="Saada N."/>
            <person name="Tang L."/>
            <person name="Weissenberger G."/>
            <person name="Zhu Y."/>
            <person name="Hemphill L."/>
            <person name="Shang Y."/>
            <person name="Youmans B."/>
            <person name="Ayvaz T."/>
            <person name="Ross M."/>
            <person name="Santibanez J."/>
            <person name="Aqrawi P."/>
            <person name="Gross S."/>
            <person name="Joshi V."/>
            <person name="Fowler G."/>
            <person name="Nazareth L."/>
            <person name="Reid J."/>
            <person name="Worley K."/>
            <person name="Petrosino J."/>
            <person name="Highlander S."/>
            <person name="Gibbs R."/>
        </authorList>
    </citation>
    <scope>NUCLEOTIDE SEQUENCE [LARGE SCALE GENOMIC DNA]</scope>
    <source>
        <strain evidence="1 2">ATCC 33394</strain>
    </source>
</reference>
<dbReference type="RefSeq" id="WP_003782995.1">
    <property type="nucleotide sequence ID" value="NZ_GL870929.1"/>
</dbReference>
<gene>
    <name evidence="1" type="ORF">HMPREF9098_1391</name>
</gene>
<dbReference type="Proteomes" id="UP000004088">
    <property type="component" value="Unassembled WGS sequence"/>
</dbReference>